<sequence>MIGYLTQTDDVTIATTLAAGGEVRTEIWAVVVDGAGYIRNGFGESSKWYRRAQRTHRAAFIDGDRRFGVTIEDVHDEATLESVDDAYRRKYRGPGLSAVLSSGTRRYTMRVVPRADTELEP</sequence>
<accession>A0A2V1HXV3</accession>
<dbReference type="Gene3D" id="2.30.110.10">
    <property type="entry name" value="Electron Transport, Fmn-binding Protein, Chain A"/>
    <property type="match status" value="1"/>
</dbReference>
<keyword evidence="2" id="KW-1185">Reference proteome</keyword>
<name>A0A2V1HXV3_9MICO</name>
<dbReference type="OrthoDB" id="162563at2"/>
<dbReference type="InterPro" id="IPR012349">
    <property type="entry name" value="Split_barrel_FMN-bd"/>
</dbReference>
<dbReference type="InterPro" id="IPR016888">
    <property type="entry name" value="UCP028498"/>
</dbReference>
<evidence type="ECO:0000313" key="1">
    <source>
        <dbReference type="EMBL" id="PVZ96190.1"/>
    </source>
</evidence>
<dbReference type="AlphaFoldDB" id="A0A2V1HXV3"/>
<evidence type="ECO:0000313" key="2">
    <source>
        <dbReference type="Proteomes" id="UP000244893"/>
    </source>
</evidence>
<organism evidence="1 2">
    <name type="scientific">Amnibacterium flavum</name>
    <dbReference type="NCBI Taxonomy" id="2173173"/>
    <lineage>
        <taxon>Bacteria</taxon>
        <taxon>Bacillati</taxon>
        <taxon>Actinomycetota</taxon>
        <taxon>Actinomycetes</taxon>
        <taxon>Micrococcales</taxon>
        <taxon>Microbacteriaceae</taxon>
        <taxon>Amnibacterium</taxon>
    </lineage>
</organism>
<dbReference type="SUPFAM" id="SSF50475">
    <property type="entry name" value="FMN-binding split barrel"/>
    <property type="match status" value="1"/>
</dbReference>
<dbReference type="Pfam" id="PF10012">
    <property type="entry name" value="DUF2255"/>
    <property type="match status" value="1"/>
</dbReference>
<gene>
    <name evidence="1" type="ORF">DDQ50_07125</name>
</gene>
<reference evidence="1 2" key="1">
    <citation type="submission" date="2018-05" db="EMBL/GenBank/DDBJ databases">
        <title>Amnibacterium sp. M8JJ-5, whole genome shotgun sequence.</title>
        <authorList>
            <person name="Tuo L."/>
        </authorList>
    </citation>
    <scope>NUCLEOTIDE SEQUENCE [LARGE SCALE GENOMIC DNA]</scope>
    <source>
        <strain evidence="1 2">M8JJ-5</strain>
    </source>
</reference>
<proteinExistence type="predicted"/>
<dbReference type="Proteomes" id="UP000244893">
    <property type="component" value="Unassembled WGS sequence"/>
</dbReference>
<dbReference type="EMBL" id="QEOP01000001">
    <property type="protein sequence ID" value="PVZ96190.1"/>
    <property type="molecule type" value="Genomic_DNA"/>
</dbReference>
<comment type="caution">
    <text evidence="1">The sequence shown here is derived from an EMBL/GenBank/DDBJ whole genome shotgun (WGS) entry which is preliminary data.</text>
</comment>
<protein>
    <submittedName>
        <fullName evidence="1">DUF2255 domain-containing protein</fullName>
    </submittedName>
</protein>